<dbReference type="PANTHER" id="PTHR22946:SF5">
    <property type="entry name" value="PEPTIDASE S9 PROLYL OLIGOPEPTIDASE CATALYTIC DOMAIN-CONTAINING PROTEIN"/>
    <property type="match status" value="1"/>
</dbReference>
<keyword evidence="1" id="KW-0378">Hydrolase</keyword>
<dbReference type="AlphaFoldDB" id="A0A182U4B4"/>
<reference evidence="4" key="2">
    <citation type="submission" date="2020-05" db="UniProtKB">
        <authorList>
            <consortium name="EnsemblMetazoa"/>
        </authorList>
    </citation>
    <scope>IDENTIFICATION</scope>
    <source>
        <strain evidence="4">CM1001059</strain>
    </source>
</reference>
<dbReference type="GO" id="GO:0004252">
    <property type="term" value="F:serine-type endopeptidase activity"/>
    <property type="evidence" value="ECO:0007669"/>
    <property type="project" value="InterPro"/>
</dbReference>
<dbReference type="InterPro" id="IPR002471">
    <property type="entry name" value="Pept_S9_AS"/>
</dbReference>
<dbReference type="EnsemblMetazoa" id="AMEC013660-RA">
    <property type="protein sequence ID" value="AMEC013660-PA"/>
    <property type="gene ID" value="AMEC013660"/>
</dbReference>
<dbReference type="PANTHER" id="PTHR22946">
    <property type="entry name" value="DIENELACTONE HYDROLASE DOMAIN-CONTAINING PROTEIN-RELATED"/>
    <property type="match status" value="1"/>
</dbReference>
<dbReference type="VEuPathDB" id="VectorBase:AMEC013660"/>
<evidence type="ECO:0000256" key="1">
    <source>
        <dbReference type="ARBA" id="ARBA00022801"/>
    </source>
</evidence>
<dbReference type="Gene3D" id="3.40.50.1820">
    <property type="entry name" value="alpha/beta hydrolase"/>
    <property type="match status" value="1"/>
</dbReference>
<feature type="chain" id="PRO_5008137691" description="Peptidase S9 prolyl oligopeptidase catalytic domain-containing protein" evidence="2">
    <location>
        <begin position="21"/>
        <end position="705"/>
    </location>
</feature>
<keyword evidence="5" id="KW-1185">Reference proteome</keyword>
<protein>
    <recommendedName>
        <fullName evidence="3">Peptidase S9 prolyl oligopeptidase catalytic domain-containing protein</fullName>
    </recommendedName>
</protein>
<name>A0A182U4B4_9DIPT</name>
<dbReference type="Pfam" id="PF00326">
    <property type="entry name" value="Peptidase_S9"/>
    <property type="match status" value="1"/>
</dbReference>
<dbReference type="InterPro" id="IPR001375">
    <property type="entry name" value="Peptidase_S9_cat"/>
</dbReference>
<feature type="signal peptide" evidence="2">
    <location>
        <begin position="1"/>
        <end position="20"/>
    </location>
</feature>
<dbReference type="SUPFAM" id="SSF56059">
    <property type="entry name" value="Glutathione synthetase ATP-binding domain-like"/>
    <property type="match status" value="1"/>
</dbReference>
<dbReference type="GO" id="GO:0006508">
    <property type="term" value="P:proteolysis"/>
    <property type="evidence" value="ECO:0007669"/>
    <property type="project" value="InterPro"/>
</dbReference>
<dbReference type="InterPro" id="IPR050261">
    <property type="entry name" value="FrsA_esterase"/>
</dbReference>
<organism evidence="4 5">
    <name type="scientific">Anopheles melas</name>
    <dbReference type="NCBI Taxonomy" id="34690"/>
    <lineage>
        <taxon>Eukaryota</taxon>
        <taxon>Metazoa</taxon>
        <taxon>Ecdysozoa</taxon>
        <taxon>Arthropoda</taxon>
        <taxon>Hexapoda</taxon>
        <taxon>Insecta</taxon>
        <taxon>Pterygota</taxon>
        <taxon>Neoptera</taxon>
        <taxon>Endopterygota</taxon>
        <taxon>Diptera</taxon>
        <taxon>Nematocera</taxon>
        <taxon>Culicoidea</taxon>
        <taxon>Culicidae</taxon>
        <taxon>Anophelinae</taxon>
        <taxon>Anopheles</taxon>
    </lineage>
</organism>
<feature type="domain" description="Peptidase S9 prolyl oligopeptidase catalytic" evidence="3">
    <location>
        <begin position="501"/>
        <end position="688"/>
    </location>
</feature>
<sequence length="705" mass="76987">MRRLPLLLLLGCLPAGLALAEGCHVNSRTSSAAVTGIETESCYEFVGMPAEALDWSCSNESKDMTSTRKQRVAQCPGGEQARCDAPLDQESLANPRASARGPDTARPAVPNDARVLTRYYQMTDLGQHEACVHRLLGGRLARLLGCPFDPAPITQVEEPGRHYLLPDDTLVGPTQRHGLSHIGQLFGGWVAEPFMATKAIGHPLAGPGAQAPRGWSDAFAEQAGDAVLEGFSVFSPEDARRAGQRLLERGPLRAKPVRAKAGRGQQVIRQLAELDALMAQLPTDELATWGLVLEEQLEDVATYSVGQVEVNGLLASYHGVQHLTRDGAGEPVYGGSDLYLVRGGYDALLAEPLPASIRLAVQQARRYEEAALHSYPDLLASRRNYDVARGRNAAGQWRSGVLEQSWRVGGASAAEVFALELFDAEPACRRVHARTRETYGEPRVPADAWVLFDGEALEIIVEGQPLCGTLLSPEARVPGILFVHGWGGSQQRDLARAKGIAGLGCVCLTFDLRGHERTAEAKASVTREQNLADILAAYDRLAAHPAVNPEAIAVIGSSYGGYLATFLTTRRPVKWLALRVPALYWDEEWDRPKQSLDVARLARYRRLPWNPDDNLALKACSAFTGDVLLVESEHDSYVPHMTLMSYRAAFEQAHSLTHRILDGADHALSEDHHQQAYTRILTNWISEMVIGARVGAYPHHSSRYS</sequence>
<reference evidence="5" key="1">
    <citation type="submission" date="2014-01" db="EMBL/GenBank/DDBJ databases">
        <title>The Genome Sequence of Anopheles melas CM1001059_A (V2).</title>
        <authorList>
            <consortium name="The Broad Institute Genomics Platform"/>
            <person name="Neafsey D.E."/>
            <person name="Besansky N."/>
            <person name="Howell P."/>
            <person name="Walton C."/>
            <person name="Young S.K."/>
            <person name="Zeng Q."/>
            <person name="Gargeya S."/>
            <person name="Fitzgerald M."/>
            <person name="Haas B."/>
            <person name="Abouelleil A."/>
            <person name="Allen A.W."/>
            <person name="Alvarado L."/>
            <person name="Arachchi H.M."/>
            <person name="Berlin A.M."/>
            <person name="Chapman S.B."/>
            <person name="Gainer-Dewar J."/>
            <person name="Goldberg J."/>
            <person name="Griggs A."/>
            <person name="Gujja S."/>
            <person name="Hansen M."/>
            <person name="Howarth C."/>
            <person name="Imamovic A."/>
            <person name="Ireland A."/>
            <person name="Larimer J."/>
            <person name="McCowan C."/>
            <person name="Murphy C."/>
            <person name="Pearson M."/>
            <person name="Poon T.W."/>
            <person name="Priest M."/>
            <person name="Roberts A."/>
            <person name="Saif S."/>
            <person name="Shea T."/>
            <person name="Sisk P."/>
            <person name="Sykes S."/>
            <person name="Wortman J."/>
            <person name="Nusbaum C."/>
            <person name="Birren B."/>
        </authorList>
    </citation>
    <scope>NUCLEOTIDE SEQUENCE [LARGE SCALE GENOMIC DNA]</scope>
    <source>
        <strain evidence="5">CM1001059</strain>
    </source>
</reference>
<keyword evidence="2" id="KW-0732">Signal</keyword>
<evidence type="ECO:0000313" key="5">
    <source>
        <dbReference type="Proteomes" id="UP000075902"/>
    </source>
</evidence>
<evidence type="ECO:0000256" key="2">
    <source>
        <dbReference type="SAM" id="SignalP"/>
    </source>
</evidence>
<evidence type="ECO:0000313" key="4">
    <source>
        <dbReference type="EnsemblMetazoa" id="AMEC013660-PA"/>
    </source>
</evidence>
<dbReference type="SUPFAM" id="SSF53474">
    <property type="entry name" value="alpha/beta-Hydrolases"/>
    <property type="match status" value="1"/>
</dbReference>
<evidence type="ECO:0000259" key="3">
    <source>
        <dbReference type="Pfam" id="PF00326"/>
    </source>
</evidence>
<dbReference type="Proteomes" id="UP000075902">
    <property type="component" value="Unassembled WGS sequence"/>
</dbReference>
<dbReference type="InterPro" id="IPR021519">
    <property type="entry name" value="DUF3182"/>
</dbReference>
<dbReference type="InterPro" id="IPR029058">
    <property type="entry name" value="AB_hydrolase_fold"/>
</dbReference>
<accession>A0A182U4B4</accession>
<dbReference type="PROSITE" id="PS00708">
    <property type="entry name" value="PRO_ENDOPEP_SER"/>
    <property type="match status" value="1"/>
</dbReference>
<dbReference type="Pfam" id="PF11379">
    <property type="entry name" value="DUF3182"/>
    <property type="match status" value="1"/>
</dbReference>
<proteinExistence type="predicted"/>